<proteinExistence type="predicted"/>
<protein>
    <submittedName>
        <fullName evidence="3">Tachylectin domain-containing protein</fullName>
    </submittedName>
</protein>
<dbReference type="Pfam" id="PF14517">
    <property type="entry name" value="Tachylectin"/>
    <property type="match status" value="1"/>
</dbReference>
<name>A0A9W4DKZ5_9ACTN</name>
<evidence type="ECO:0000259" key="2">
    <source>
        <dbReference type="Pfam" id="PF14517"/>
    </source>
</evidence>
<dbReference type="InterPro" id="IPR023294">
    <property type="entry name" value="Tachylectin2"/>
</dbReference>
<dbReference type="AlphaFoldDB" id="A0A9W4DKZ5"/>
<comment type="caution">
    <text evidence="3">The sequence shown here is derived from an EMBL/GenBank/DDBJ whole genome shotgun (WGS) entry which is preliminary data.</text>
</comment>
<evidence type="ECO:0000256" key="1">
    <source>
        <dbReference type="SAM" id="SignalP"/>
    </source>
</evidence>
<feature type="signal peptide" evidence="1">
    <location>
        <begin position="1"/>
        <end position="33"/>
    </location>
</feature>
<accession>A0A9W4DKZ5</accession>
<dbReference type="SUPFAM" id="SSF50934">
    <property type="entry name" value="Tachylectin-2"/>
    <property type="match status" value="1"/>
</dbReference>
<organism evidence="3 4">
    <name type="scientific">Actinacidiphila cocklensis</name>
    <dbReference type="NCBI Taxonomy" id="887465"/>
    <lineage>
        <taxon>Bacteria</taxon>
        <taxon>Bacillati</taxon>
        <taxon>Actinomycetota</taxon>
        <taxon>Actinomycetes</taxon>
        <taxon>Kitasatosporales</taxon>
        <taxon>Streptomycetaceae</taxon>
        <taxon>Actinacidiphila</taxon>
    </lineage>
</organism>
<dbReference type="RefSeq" id="WP_251485847.1">
    <property type="nucleotide sequence ID" value="NZ_CAJSLV010000042.1"/>
</dbReference>
<keyword evidence="1" id="KW-0732">Signal</keyword>
<evidence type="ECO:0000313" key="4">
    <source>
        <dbReference type="Proteomes" id="UP001152519"/>
    </source>
</evidence>
<gene>
    <name evidence="3" type="ORF">SCOCK_140098</name>
</gene>
<dbReference type="Gene3D" id="3.90.1720.10">
    <property type="entry name" value="endopeptidase domain like (from Nostoc punctiforme)"/>
    <property type="match status" value="1"/>
</dbReference>
<feature type="chain" id="PRO_5040910802" evidence="1">
    <location>
        <begin position="34"/>
        <end position="429"/>
    </location>
</feature>
<dbReference type="Proteomes" id="UP001152519">
    <property type="component" value="Unassembled WGS sequence"/>
</dbReference>
<dbReference type="Gene3D" id="2.115.10.10">
    <property type="entry name" value="Tachylectin 2"/>
    <property type="match status" value="1"/>
</dbReference>
<dbReference type="InterPro" id="IPR036813">
    <property type="entry name" value="Tachylectin2_sf"/>
</dbReference>
<dbReference type="EMBL" id="CAJSLV010000042">
    <property type="protein sequence ID" value="CAG6391900.1"/>
    <property type="molecule type" value="Genomic_DNA"/>
</dbReference>
<evidence type="ECO:0000313" key="3">
    <source>
        <dbReference type="EMBL" id="CAG6391900.1"/>
    </source>
</evidence>
<feature type="domain" description="Tachylectin 2" evidence="2">
    <location>
        <begin position="96"/>
        <end position="246"/>
    </location>
</feature>
<sequence length="429" mass="45443">MNLARVRNSLTGAMLAAALSVGFLTVSAGAAHAAASCGGDVSVYGVLSDGRLTYTAIAPDTGNRVRTLIGPDLGFTPKAMATLNFNTVLVTSTTGDLYRVDIQTNTNALTLAGVTQIWDGGWTFDKLTYDGHGHLYGTVDGQLHQYVVSEDKPSGPAHIGQHAVIGTGFVLKTLAAAGDDQLIASTSDGRLLSYKINGVNDWDRGVLAASGWSAVDSLSSPGGGIYYGRTSGGMYWYTDADPFDNDGGDLTYHSSDPVDASGWTQSMLSASGGNCAYVPDTPPASTLGGPISRSEVLARGKDWYDRDVPYGSGLKSWDVNHTLLYRDDCSGFVAMAWHLASTDYSTETLYQVSSTISKASLRPGDALNYPGQHTVLFIGWKDQDAGTFYYYSESNPVPDMEYGSANVNSGNIAGHSASGYEAIRYDKIV</sequence>
<reference evidence="3" key="1">
    <citation type="submission" date="2021-05" db="EMBL/GenBank/DDBJ databases">
        <authorList>
            <person name="Arsene-Ploetze F."/>
        </authorList>
    </citation>
    <scope>NUCLEOTIDE SEQUENCE</scope>
    <source>
        <strain evidence="3">DSM 42138</strain>
    </source>
</reference>
<keyword evidence="4" id="KW-1185">Reference proteome</keyword>